<protein>
    <recommendedName>
        <fullName evidence="3">HEAT repeat domain-containing protein</fullName>
    </recommendedName>
</protein>
<proteinExistence type="predicted"/>
<organism evidence="1 2">
    <name type="scientific">Pseudoalteromonas rhizosphaerae</name>
    <dbReference type="NCBI Taxonomy" id="2518973"/>
    <lineage>
        <taxon>Bacteria</taxon>
        <taxon>Pseudomonadati</taxon>
        <taxon>Pseudomonadota</taxon>
        <taxon>Gammaproteobacteria</taxon>
        <taxon>Alteromonadales</taxon>
        <taxon>Pseudoalteromonadaceae</taxon>
        <taxon>Pseudoalteromonas</taxon>
    </lineage>
</organism>
<gene>
    <name evidence="1" type="ORF">ACI2JU_20720</name>
</gene>
<evidence type="ECO:0000313" key="2">
    <source>
        <dbReference type="Proteomes" id="UP001620262"/>
    </source>
</evidence>
<dbReference type="EMBL" id="JBJDOT010000041">
    <property type="protein sequence ID" value="MFK3866277.1"/>
    <property type="molecule type" value="Genomic_DNA"/>
</dbReference>
<feature type="non-terminal residue" evidence="1">
    <location>
        <position position="289"/>
    </location>
</feature>
<reference evidence="1 2" key="1">
    <citation type="submission" date="2024-11" db="EMBL/GenBank/DDBJ databases">
        <title>The Natural Products Discovery Center: Release of the First 8490 Sequenced Strains for Exploring Actinobacteria Biosynthetic Diversity.</title>
        <authorList>
            <person name="Kalkreuter E."/>
            <person name="Kautsar S.A."/>
            <person name="Yang D."/>
            <person name="Bader C.D."/>
            <person name="Teijaro C.N."/>
            <person name="Fluegel L."/>
            <person name="Davis C.M."/>
            <person name="Simpson J.R."/>
            <person name="Lauterbach L."/>
            <person name="Steele A.D."/>
            <person name="Gui C."/>
            <person name="Meng S."/>
            <person name="Li G."/>
            <person name="Viehrig K."/>
            <person name="Ye F."/>
            <person name="Su P."/>
            <person name="Kiefer A.F."/>
            <person name="Nichols A."/>
            <person name="Cepeda A.J."/>
            <person name="Yan W."/>
            <person name="Fan B."/>
            <person name="Jiang Y."/>
            <person name="Adhikari A."/>
            <person name="Zheng C.-J."/>
            <person name="Schuster L."/>
            <person name="Cowan T.M."/>
            <person name="Smanski M.J."/>
            <person name="Chevrette M.G."/>
            <person name="De Carvalho L.P.S."/>
            <person name="Shen B."/>
        </authorList>
    </citation>
    <scope>NUCLEOTIDE SEQUENCE [LARGE SCALE GENOMIC DNA]</scope>
    <source>
        <strain evidence="1 2">NPDC078403</strain>
    </source>
</reference>
<sequence>MHTELTDNSKKSALAAIINLDTSSLSAADLMLNEFESDEVITSLLFLLAFNNETNNKLTLDEQVKDILVTSCYEHLSKQSKYEFNTQWLYKIIDNWGADIIQALIPRHFFSRYLLLDLINYISDYDIAETLLDEMDNDDPEYRTNAKIALLDLKGQTSDINYRNIFNWFNEDIQLTSYVADGREEAMSLLHILKYMLKHEFPLEYINQTVEKLNSLFMVRGIMPFWKDAATALVLAASNHSLAQEYIALAMKLNDSSMPKGSPKIIIKFQLHHSHPYFSNRFALLPVRN</sequence>
<comment type="caution">
    <text evidence="1">The sequence shown here is derived from an EMBL/GenBank/DDBJ whole genome shotgun (WGS) entry which is preliminary data.</text>
</comment>
<keyword evidence="2" id="KW-1185">Reference proteome</keyword>
<evidence type="ECO:0008006" key="3">
    <source>
        <dbReference type="Google" id="ProtNLM"/>
    </source>
</evidence>
<evidence type="ECO:0000313" key="1">
    <source>
        <dbReference type="EMBL" id="MFK3866277.1"/>
    </source>
</evidence>
<dbReference type="RefSeq" id="WP_404676385.1">
    <property type="nucleotide sequence ID" value="NZ_JBJDOT010000041.1"/>
</dbReference>
<dbReference type="Proteomes" id="UP001620262">
    <property type="component" value="Unassembled WGS sequence"/>
</dbReference>
<accession>A0ABW8L2N3</accession>
<name>A0ABW8L2N3_9GAMM</name>